<protein>
    <submittedName>
        <fullName evidence="1">DUF6266 family protein</fullName>
    </submittedName>
</protein>
<accession>A0ABW6BC33</accession>
<reference evidence="2" key="1">
    <citation type="journal article" date="2019" name="Int. J. Syst. Evol. Microbiol.">
        <title>The Global Catalogue of Microorganisms (GCM) 10K type strain sequencing project: providing services to taxonomists for standard genome sequencing and annotation.</title>
        <authorList>
            <consortium name="The Broad Institute Genomics Platform"/>
            <consortium name="The Broad Institute Genome Sequencing Center for Infectious Disease"/>
            <person name="Wu L."/>
            <person name="Ma J."/>
        </authorList>
    </citation>
    <scope>NUCLEOTIDE SEQUENCE [LARGE SCALE GENOMIC DNA]</scope>
    <source>
        <strain evidence="2">KCTC 23098</strain>
    </source>
</reference>
<name>A0ABW6BC33_9SPHI</name>
<gene>
    <name evidence="1" type="ORF">ACFS6J_28200</name>
</gene>
<dbReference type="Proteomes" id="UP001597560">
    <property type="component" value="Unassembled WGS sequence"/>
</dbReference>
<sequence>MATYKQGVNGMFSGKAGSVIGSNWRSIGYLRGLSRFKSKSNSPKQAAQRARFGMAVSFLRPMKTVLNIGFNDKGNNRSTGYNQAMRSFMANAVTGEYPDFAIDFSKIEISKGALEKLIGMQVVSSTANTFNFTWVDTSAVSEMGHVDDQVFILLYNQTEDTFTTFRNALRQEQELTLELPAVFSGNTFHLYAFALDRDGKQASNSQYLGQLELA</sequence>
<comment type="caution">
    <text evidence="1">The sequence shown here is derived from an EMBL/GenBank/DDBJ whole genome shotgun (WGS) entry which is preliminary data.</text>
</comment>
<dbReference type="RefSeq" id="WP_013665148.1">
    <property type="nucleotide sequence ID" value="NZ_JBHUPA010000039.1"/>
</dbReference>
<keyword evidence="2" id="KW-1185">Reference proteome</keyword>
<organism evidence="1 2">
    <name type="scientific">Olivibacter jilunii</name>
    <dbReference type="NCBI Taxonomy" id="985016"/>
    <lineage>
        <taxon>Bacteria</taxon>
        <taxon>Pseudomonadati</taxon>
        <taxon>Bacteroidota</taxon>
        <taxon>Sphingobacteriia</taxon>
        <taxon>Sphingobacteriales</taxon>
        <taxon>Sphingobacteriaceae</taxon>
        <taxon>Olivibacter</taxon>
    </lineage>
</organism>
<dbReference type="EMBL" id="JBHUPA010000039">
    <property type="protein sequence ID" value="MFD2965716.1"/>
    <property type="molecule type" value="Genomic_DNA"/>
</dbReference>
<dbReference type="Pfam" id="PF19781">
    <property type="entry name" value="DUF6266"/>
    <property type="match status" value="1"/>
</dbReference>
<proteinExistence type="predicted"/>
<dbReference type="InterPro" id="IPR046233">
    <property type="entry name" value="DUF6266"/>
</dbReference>
<evidence type="ECO:0000313" key="2">
    <source>
        <dbReference type="Proteomes" id="UP001597560"/>
    </source>
</evidence>
<evidence type="ECO:0000313" key="1">
    <source>
        <dbReference type="EMBL" id="MFD2965716.1"/>
    </source>
</evidence>